<feature type="domain" description="Cytochrome c-552/4" evidence="1">
    <location>
        <begin position="4"/>
        <end position="88"/>
    </location>
</feature>
<dbReference type="AlphaFoldDB" id="A0A432GIJ7"/>
<evidence type="ECO:0000259" key="1">
    <source>
        <dbReference type="Pfam" id="PF13435"/>
    </source>
</evidence>
<evidence type="ECO:0000313" key="3">
    <source>
        <dbReference type="Proteomes" id="UP000287917"/>
    </source>
</evidence>
<protein>
    <recommendedName>
        <fullName evidence="1">Cytochrome c-552/4 domain-containing protein</fullName>
    </recommendedName>
</protein>
<comment type="caution">
    <text evidence="2">The sequence shown here is derived from an EMBL/GenBank/DDBJ whole genome shotgun (WGS) entry which is preliminary data.</text>
</comment>
<dbReference type="Pfam" id="PF13435">
    <property type="entry name" value="Cytochrome_C554"/>
    <property type="match status" value="1"/>
</dbReference>
<gene>
    <name evidence="2" type="ORF">DSY96_09085</name>
</gene>
<feature type="non-terminal residue" evidence="2">
    <location>
        <position position="1"/>
    </location>
</feature>
<reference evidence="2 3" key="1">
    <citation type="submission" date="2018-06" db="EMBL/GenBank/DDBJ databases">
        <title>Combined omics and stable isotope probing to characterize newly discovered Mariana Back-Arc vent microbial communities.</title>
        <authorList>
            <person name="Trembath-Reichert E."/>
            <person name="Huber J.A."/>
        </authorList>
    </citation>
    <scope>NUCLEOTIDE SEQUENCE [LARGE SCALE GENOMIC DNA]</scope>
    <source>
        <strain evidence="2">MAG 58</strain>
    </source>
</reference>
<evidence type="ECO:0000313" key="2">
    <source>
        <dbReference type="EMBL" id="RTZ82900.1"/>
    </source>
</evidence>
<dbReference type="InterPro" id="IPR023155">
    <property type="entry name" value="Cyt_c-552/4"/>
</dbReference>
<dbReference type="Gene3D" id="1.10.1130.10">
    <property type="entry name" value="Flavocytochrome C3, Chain A"/>
    <property type="match status" value="1"/>
</dbReference>
<dbReference type="SUPFAM" id="SSF48695">
    <property type="entry name" value="Multiheme cytochromes"/>
    <property type="match status" value="1"/>
</dbReference>
<dbReference type="EMBL" id="QNZK01000311">
    <property type="protein sequence ID" value="RTZ82900.1"/>
    <property type="molecule type" value="Genomic_DNA"/>
</dbReference>
<name>A0A432GIJ7_9DELT</name>
<sequence>GNGVCVGCHANAAAIWKNSRHAHAFATLENNGKHFDPECLECHVVGLKPWEAPADASESVLKFAGRTGFLSSQLTPHLKNVQCENCHGPARVHLGNSKIHPANKEPKSACVSCHQGSHSPMFNFETYWPKIKH</sequence>
<dbReference type="Proteomes" id="UP000287917">
    <property type="component" value="Unassembled WGS sequence"/>
</dbReference>
<organism evidence="2 3">
    <name type="scientific">SAR324 cluster bacterium</name>
    <dbReference type="NCBI Taxonomy" id="2024889"/>
    <lineage>
        <taxon>Bacteria</taxon>
        <taxon>Deltaproteobacteria</taxon>
        <taxon>SAR324 cluster</taxon>
    </lineage>
</organism>
<dbReference type="InterPro" id="IPR036280">
    <property type="entry name" value="Multihaem_cyt_sf"/>
</dbReference>
<proteinExistence type="predicted"/>
<accession>A0A432GIJ7</accession>